<protein>
    <submittedName>
        <fullName evidence="9">ATP-binding cassette domain-containing protein</fullName>
    </submittedName>
</protein>
<dbReference type="InterPro" id="IPR003593">
    <property type="entry name" value="AAA+_ATPase"/>
</dbReference>
<keyword evidence="6" id="KW-0029">Amino-acid transport</keyword>
<evidence type="ECO:0000259" key="8">
    <source>
        <dbReference type="PROSITE" id="PS50893"/>
    </source>
</evidence>
<dbReference type="InterPro" id="IPR017871">
    <property type="entry name" value="ABC_transporter-like_CS"/>
</dbReference>
<evidence type="ECO:0000313" key="10">
    <source>
        <dbReference type="Proteomes" id="UP000609346"/>
    </source>
</evidence>
<accession>A0ABR8MYW0</accession>
<dbReference type="SMART" id="SM00382">
    <property type="entry name" value="AAA"/>
    <property type="match status" value="1"/>
</dbReference>
<dbReference type="PANTHER" id="PTHR43166:SF30">
    <property type="entry name" value="METHIONINE IMPORT ATP-BINDING PROTEIN METN"/>
    <property type="match status" value="1"/>
</dbReference>
<gene>
    <name evidence="9" type="ORF">H8B09_20400</name>
</gene>
<keyword evidence="1" id="KW-0813">Transport</keyword>
<evidence type="ECO:0000256" key="5">
    <source>
        <dbReference type="ARBA" id="ARBA00022967"/>
    </source>
</evidence>
<dbReference type="SUPFAM" id="SSF52540">
    <property type="entry name" value="P-loop containing nucleoside triphosphate hydrolases"/>
    <property type="match status" value="1"/>
</dbReference>
<evidence type="ECO:0000256" key="7">
    <source>
        <dbReference type="ARBA" id="ARBA00023136"/>
    </source>
</evidence>
<dbReference type="PROSITE" id="PS50893">
    <property type="entry name" value="ABC_TRANSPORTER_2"/>
    <property type="match status" value="1"/>
</dbReference>
<dbReference type="Gene3D" id="3.40.50.300">
    <property type="entry name" value="P-loop containing nucleotide triphosphate hydrolases"/>
    <property type="match status" value="1"/>
</dbReference>
<dbReference type="Proteomes" id="UP000609346">
    <property type="component" value="Unassembled WGS sequence"/>
</dbReference>
<keyword evidence="5" id="KW-1278">Translocase</keyword>
<organism evidence="9 10">
    <name type="scientific">Paenibacillus terricola</name>
    <dbReference type="NCBI Taxonomy" id="2763503"/>
    <lineage>
        <taxon>Bacteria</taxon>
        <taxon>Bacillati</taxon>
        <taxon>Bacillota</taxon>
        <taxon>Bacilli</taxon>
        <taxon>Bacillales</taxon>
        <taxon>Paenibacillaceae</taxon>
        <taxon>Paenibacillus</taxon>
    </lineage>
</organism>
<dbReference type="InterPro" id="IPR050086">
    <property type="entry name" value="MetN_ABC_transporter-like"/>
</dbReference>
<evidence type="ECO:0000313" key="9">
    <source>
        <dbReference type="EMBL" id="MBD3921140.1"/>
    </source>
</evidence>
<keyword evidence="3" id="KW-0547">Nucleotide-binding</keyword>
<dbReference type="InterPro" id="IPR045865">
    <property type="entry name" value="ACT-like_dom_sf"/>
</dbReference>
<name>A0ABR8MYW0_9BACL</name>
<keyword evidence="10" id="KW-1185">Reference proteome</keyword>
<dbReference type="PANTHER" id="PTHR43166">
    <property type="entry name" value="AMINO ACID IMPORT ATP-BINDING PROTEIN"/>
    <property type="match status" value="1"/>
</dbReference>
<keyword evidence="7" id="KW-0472">Membrane</keyword>
<evidence type="ECO:0000256" key="4">
    <source>
        <dbReference type="ARBA" id="ARBA00022840"/>
    </source>
</evidence>
<dbReference type="SMART" id="SM00930">
    <property type="entry name" value="NIL"/>
    <property type="match status" value="1"/>
</dbReference>
<dbReference type="InterPro" id="IPR003439">
    <property type="entry name" value="ABC_transporter-like_ATP-bd"/>
</dbReference>
<dbReference type="InterPro" id="IPR041701">
    <property type="entry name" value="MetN_ABC"/>
</dbReference>
<dbReference type="Pfam" id="PF09383">
    <property type="entry name" value="NIL"/>
    <property type="match status" value="1"/>
</dbReference>
<dbReference type="Pfam" id="PF00005">
    <property type="entry name" value="ABC_tran"/>
    <property type="match status" value="1"/>
</dbReference>
<dbReference type="PROSITE" id="PS00211">
    <property type="entry name" value="ABC_TRANSPORTER_1"/>
    <property type="match status" value="1"/>
</dbReference>
<feature type="domain" description="ABC transporter" evidence="8">
    <location>
        <begin position="2"/>
        <end position="241"/>
    </location>
</feature>
<evidence type="ECO:0000256" key="1">
    <source>
        <dbReference type="ARBA" id="ARBA00022448"/>
    </source>
</evidence>
<dbReference type="SUPFAM" id="SSF55021">
    <property type="entry name" value="ACT-like"/>
    <property type="match status" value="1"/>
</dbReference>
<sequence length="336" mass="36790">MIELKSVSKTYRVGSITTEAIRGIDLHVRKGEIFGVIGHSGAGKSTLLRCVNLLERPTTGSVIVGDTDLTRLSGRQLQQHRRRIGIIFQHFNLLSTATVRDNIAFPLKLAKTPRAEMKARVDELIGLVGLEGHGDKYPSQLSGGQKQRVGIARALANRPEVLLCDEATSALDPQTTDSILSLLLGINEKLGLTIMLITHEMHVIRTICDRVAVIDGGEIVEMGDVIDVFLHPRSNVAKEFVAQSSEASGESLSSLDSMRKGKLLRIRFKGESTFEPVLFEAVKETGASFSILQGTVSRMKHIPYGQLIVDVRGSGEDVERIVRRLHEEGLEAEVLA</sequence>
<dbReference type="GO" id="GO:0005524">
    <property type="term" value="F:ATP binding"/>
    <property type="evidence" value="ECO:0007669"/>
    <property type="project" value="UniProtKB-KW"/>
</dbReference>
<keyword evidence="2" id="KW-1003">Cell membrane</keyword>
<evidence type="ECO:0000256" key="3">
    <source>
        <dbReference type="ARBA" id="ARBA00022741"/>
    </source>
</evidence>
<proteinExistence type="predicted"/>
<evidence type="ECO:0000256" key="6">
    <source>
        <dbReference type="ARBA" id="ARBA00022970"/>
    </source>
</evidence>
<dbReference type="CDD" id="cd03258">
    <property type="entry name" value="ABC_MetN_methionine_transporter"/>
    <property type="match status" value="1"/>
</dbReference>
<reference evidence="9 10" key="1">
    <citation type="submission" date="2020-09" db="EMBL/GenBank/DDBJ databases">
        <title>Paenibacillus sp. strain PR3 16S rRNA gene Genome sequencing and assembly.</title>
        <authorList>
            <person name="Kim J."/>
        </authorList>
    </citation>
    <scope>NUCLEOTIDE SEQUENCE [LARGE SCALE GENOMIC DNA]</scope>
    <source>
        <strain evidence="9 10">PR3</strain>
    </source>
</reference>
<dbReference type="InterPro" id="IPR027417">
    <property type="entry name" value="P-loop_NTPase"/>
</dbReference>
<dbReference type="InterPro" id="IPR018449">
    <property type="entry name" value="NIL_domain"/>
</dbReference>
<dbReference type="Gene3D" id="3.30.70.260">
    <property type="match status" value="1"/>
</dbReference>
<dbReference type="RefSeq" id="WP_191205674.1">
    <property type="nucleotide sequence ID" value="NZ_JACXZA010000005.1"/>
</dbReference>
<evidence type="ECO:0000256" key="2">
    <source>
        <dbReference type="ARBA" id="ARBA00022475"/>
    </source>
</evidence>
<keyword evidence="4 9" id="KW-0067">ATP-binding</keyword>
<dbReference type="EMBL" id="JACXZA010000005">
    <property type="protein sequence ID" value="MBD3921140.1"/>
    <property type="molecule type" value="Genomic_DNA"/>
</dbReference>
<comment type="caution">
    <text evidence="9">The sequence shown here is derived from an EMBL/GenBank/DDBJ whole genome shotgun (WGS) entry which is preliminary data.</text>
</comment>